<accession>A0A644X111</accession>
<dbReference type="EMBL" id="VSSQ01001594">
    <property type="protein sequence ID" value="MPM09637.1"/>
    <property type="molecule type" value="Genomic_DNA"/>
</dbReference>
<name>A0A644X111_9ZZZZ</name>
<evidence type="ECO:0000313" key="1">
    <source>
        <dbReference type="EMBL" id="MPM09637.1"/>
    </source>
</evidence>
<proteinExistence type="predicted"/>
<dbReference type="PROSITE" id="PS51257">
    <property type="entry name" value="PROKAR_LIPOPROTEIN"/>
    <property type="match status" value="1"/>
</dbReference>
<dbReference type="AlphaFoldDB" id="A0A644X111"/>
<dbReference type="Gene3D" id="3.40.1000.10">
    <property type="entry name" value="Mog1/PsbP, alpha/beta/alpha sandwich"/>
    <property type="match status" value="1"/>
</dbReference>
<gene>
    <name evidence="1" type="ORF">SDC9_55959</name>
</gene>
<comment type="caution">
    <text evidence="1">The sequence shown here is derived from an EMBL/GenBank/DDBJ whole genome shotgun (WGS) entry which is preliminary data.</text>
</comment>
<organism evidence="1">
    <name type="scientific">bioreactor metagenome</name>
    <dbReference type="NCBI Taxonomy" id="1076179"/>
    <lineage>
        <taxon>unclassified sequences</taxon>
        <taxon>metagenomes</taxon>
        <taxon>ecological metagenomes</taxon>
    </lineage>
</organism>
<protein>
    <submittedName>
        <fullName evidence="1">Uncharacterized protein</fullName>
    </submittedName>
</protein>
<reference evidence="1" key="1">
    <citation type="submission" date="2019-08" db="EMBL/GenBank/DDBJ databases">
        <authorList>
            <person name="Kucharzyk K."/>
            <person name="Murdoch R.W."/>
            <person name="Higgins S."/>
            <person name="Loffler F."/>
        </authorList>
    </citation>
    <scope>NUCLEOTIDE SEQUENCE</scope>
</reference>
<sequence>MKHTKKVLCLLAAIIFALSAASCSFTTAKVEEAMMTDTIDENGAPGSEVTSYEADAAMLYASAKLMNAPDNTQVRIVWTYIDANQVVAEVTIDSGDIASRYIYSNLEPTSELPVGQYKVEFFVEDKKDPDATATFSVIPAPPASIEDAHMTSYMEAGGEPTDTITSVDPTGTWYVSAILRHTKPDTTVRFIWLDTNGAIIDDYTFDPQGLSDIYIGGTLTLSQVAPDGTYQVEIYLDDNAAPETVVSFDVKAINPQTSSAADGDYTLYSQTEGGFSIMYPTDWMDVGIPESLAAGFYPEEYAIDGEDEVNAVIVVKVPDLGYSTQEALDEWIAETEAENNLDYVSLDSTIEQVNGRDMAMYAYSWTRNGYSLYTFDFLVVNGLDLYVISFTSTRDALNTLYPFVEQMVLSFQIL</sequence>